<name>A0ABQ8TIB7_PERAM</name>
<dbReference type="Proteomes" id="UP001148838">
    <property type="component" value="Unassembled WGS sequence"/>
</dbReference>
<keyword evidence="2" id="KW-1185">Reference proteome</keyword>
<reference evidence="1 2" key="1">
    <citation type="journal article" date="2022" name="Allergy">
        <title>Genome assembly and annotation of Periplaneta americana reveal a comprehensive cockroach allergen profile.</title>
        <authorList>
            <person name="Wang L."/>
            <person name="Xiong Q."/>
            <person name="Saelim N."/>
            <person name="Wang L."/>
            <person name="Nong W."/>
            <person name="Wan A.T."/>
            <person name="Shi M."/>
            <person name="Liu X."/>
            <person name="Cao Q."/>
            <person name="Hui J.H.L."/>
            <person name="Sookrung N."/>
            <person name="Leung T.F."/>
            <person name="Tungtrongchitr A."/>
            <person name="Tsui S.K.W."/>
        </authorList>
    </citation>
    <scope>NUCLEOTIDE SEQUENCE [LARGE SCALE GENOMIC DNA]</scope>
    <source>
        <strain evidence="1">PWHHKU_190912</strain>
    </source>
</reference>
<protein>
    <submittedName>
        <fullName evidence="1">Uncharacterized protein</fullName>
    </submittedName>
</protein>
<evidence type="ECO:0000313" key="1">
    <source>
        <dbReference type="EMBL" id="KAJ4445881.1"/>
    </source>
</evidence>
<sequence>MAGLCEGGNEPSGSLKAICKNRTREVEQLSAMARRSIVVLARSETTTNSASYLSQSRARTERRWRWPNKQQRLWQWGTGECQHEIGDGEMVFGEVRLRIRQELPDIRLTVRKNLRKSLYCIRLECYLGGRREKRPLGRPRRKWKDDIKMDMRELRMIVGTGLILIRIGSDGGLM</sequence>
<gene>
    <name evidence="1" type="ORF">ANN_12566</name>
</gene>
<evidence type="ECO:0000313" key="2">
    <source>
        <dbReference type="Proteomes" id="UP001148838"/>
    </source>
</evidence>
<proteinExistence type="predicted"/>
<comment type="caution">
    <text evidence="1">The sequence shown here is derived from an EMBL/GenBank/DDBJ whole genome shotgun (WGS) entry which is preliminary data.</text>
</comment>
<dbReference type="EMBL" id="JAJSOF020000009">
    <property type="protein sequence ID" value="KAJ4445881.1"/>
    <property type="molecule type" value="Genomic_DNA"/>
</dbReference>
<organism evidence="1 2">
    <name type="scientific">Periplaneta americana</name>
    <name type="common">American cockroach</name>
    <name type="synonym">Blatta americana</name>
    <dbReference type="NCBI Taxonomy" id="6978"/>
    <lineage>
        <taxon>Eukaryota</taxon>
        <taxon>Metazoa</taxon>
        <taxon>Ecdysozoa</taxon>
        <taxon>Arthropoda</taxon>
        <taxon>Hexapoda</taxon>
        <taxon>Insecta</taxon>
        <taxon>Pterygota</taxon>
        <taxon>Neoptera</taxon>
        <taxon>Polyneoptera</taxon>
        <taxon>Dictyoptera</taxon>
        <taxon>Blattodea</taxon>
        <taxon>Blattoidea</taxon>
        <taxon>Blattidae</taxon>
        <taxon>Blattinae</taxon>
        <taxon>Periplaneta</taxon>
    </lineage>
</organism>
<accession>A0ABQ8TIB7</accession>